<dbReference type="GO" id="GO:0004252">
    <property type="term" value="F:serine-type endopeptidase activity"/>
    <property type="evidence" value="ECO:0007669"/>
    <property type="project" value="UniProtKB-EC"/>
</dbReference>
<protein>
    <submittedName>
        <fullName evidence="3">ATP-dependent protease La</fullName>
        <ecNumber evidence="3">3.4.21.53</ecNumber>
    </submittedName>
</protein>
<dbReference type="InterPro" id="IPR014721">
    <property type="entry name" value="Ribsml_uS5_D2-typ_fold_subgr"/>
</dbReference>
<dbReference type="Gene3D" id="3.30.230.10">
    <property type="match status" value="1"/>
</dbReference>
<dbReference type="InterPro" id="IPR027065">
    <property type="entry name" value="Lon_Prtase"/>
</dbReference>
<sequence length="62" mass="7002">MQIGGLKEKLIAAHKAGIKRALIPAKNYERDLKEIPKEVLDHLTIIPVQTIHDVFAEVFKRG</sequence>
<accession>A0A377JL42</accession>
<dbReference type="GO" id="GO:0030163">
    <property type="term" value="P:protein catabolic process"/>
    <property type="evidence" value="ECO:0007669"/>
    <property type="project" value="InterPro"/>
</dbReference>
<comment type="caution">
    <text evidence="1">Lacks conserved residue(s) required for the propagation of feature annotation.</text>
</comment>
<evidence type="ECO:0000259" key="2">
    <source>
        <dbReference type="PROSITE" id="PS51786"/>
    </source>
</evidence>
<dbReference type="InterPro" id="IPR008269">
    <property type="entry name" value="Lon_proteolytic"/>
</dbReference>
<dbReference type="PROSITE" id="PS51786">
    <property type="entry name" value="LON_PROTEOLYTIC"/>
    <property type="match status" value="1"/>
</dbReference>
<feature type="domain" description="Lon proteolytic" evidence="2">
    <location>
        <begin position="1"/>
        <end position="61"/>
    </location>
</feature>
<dbReference type="GO" id="GO:0006508">
    <property type="term" value="P:proteolysis"/>
    <property type="evidence" value="ECO:0007669"/>
    <property type="project" value="UniProtKB-KW"/>
</dbReference>
<dbReference type="EC" id="3.4.21.53" evidence="3"/>
<dbReference type="Pfam" id="PF05362">
    <property type="entry name" value="Lon_C"/>
    <property type="match status" value="1"/>
</dbReference>
<dbReference type="Proteomes" id="UP000254841">
    <property type="component" value="Unassembled WGS sequence"/>
</dbReference>
<keyword evidence="3" id="KW-0645">Protease</keyword>
<proteinExistence type="predicted"/>
<reference evidence="3 4" key="1">
    <citation type="submission" date="2018-06" db="EMBL/GenBank/DDBJ databases">
        <authorList>
            <consortium name="Pathogen Informatics"/>
            <person name="Doyle S."/>
        </authorList>
    </citation>
    <scope>NUCLEOTIDE SEQUENCE [LARGE SCALE GENOMIC DNA]</scope>
    <source>
        <strain evidence="3 4">NCTC12410</strain>
    </source>
</reference>
<evidence type="ECO:0000256" key="1">
    <source>
        <dbReference type="PROSITE-ProRule" id="PRU01122"/>
    </source>
</evidence>
<dbReference type="InterPro" id="IPR020568">
    <property type="entry name" value="Ribosomal_Su5_D2-typ_SF"/>
</dbReference>
<evidence type="ECO:0000313" key="4">
    <source>
        <dbReference type="Proteomes" id="UP000254841"/>
    </source>
</evidence>
<dbReference type="SUPFAM" id="SSF54211">
    <property type="entry name" value="Ribosomal protein S5 domain 2-like"/>
    <property type="match status" value="1"/>
</dbReference>
<dbReference type="AlphaFoldDB" id="A0A377JL42"/>
<name>A0A377JL42_9HELI</name>
<dbReference type="GO" id="GO:0005524">
    <property type="term" value="F:ATP binding"/>
    <property type="evidence" value="ECO:0007669"/>
    <property type="project" value="InterPro"/>
</dbReference>
<gene>
    <name evidence="3" type="primary">lon_3</name>
    <name evidence="3" type="ORF">NCTC12410_02042</name>
</gene>
<dbReference type="EMBL" id="UGHV01000005">
    <property type="protein sequence ID" value="STP06503.1"/>
    <property type="molecule type" value="Genomic_DNA"/>
</dbReference>
<evidence type="ECO:0000313" key="3">
    <source>
        <dbReference type="EMBL" id="STP06503.1"/>
    </source>
</evidence>
<dbReference type="GO" id="GO:0004176">
    <property type="term" value="F:ATP-dependent peptidase activity"/>
    <property type="evidence" value="ECO:0007669"/>
    <property type="project" value="InterPro"/>
</dbReference>
<dbReference type="PANTHER" id="PTHR10046">
    <property type="entry name" value="ATP DEPENDENT LON PROTEASE FAMILY MEMBER"/>
    <property type="match status" value="1"/>
</dbReference>
<keyword evidence="3" id="KW-0378">Hydrolase</keyword>
<organism evidence="3 4">
    <name type="scientific">Helicobacter canis</name>
    <dbReference type="NCBI Taxonomy" id="29419"/>
    <lineage>
        <taxon>Bacteria</taxon>
        <taxon>Pseudomonadati</taxon>
        <taxon>Campylobacterota</taxon>
        <taxon>Epsilonproteobacteria</taxon>
        <taxon>Campylobacterales</taxon>
        <taxon>Helicobacteraceae</taxon>
        <taxon>Helicobacter</taxon>
    </lineage>
</organism>